<organism evidence="1">
    <name type="scientific">Arundo donax</name>
    <name type="common">Giant reed</name>
    <name type="synonym">Donax arundinaceus</name>
    <dbReference type="NCBI Taxonomy" id="35708"/>
    <lineage>
        <taxon>Eukaryota</taxon>
        <taxon>Viridiplantae</taxon>
        <taxon>Streptophyta</taxon>
        <taxon>Embryophyta</taxon>
        <taxon>Tracheophyta</taxon>
        <taxon>Spermatophyta</taxon>
        <taxon>Magnoliopsida</taxon>
        <taxon>Liliopsida</taxon>
        <taxon>Poales</taxon>
        <taxon>Poaceae</taxon>
        <taxon>PACMAD clade</taxon>
        <taxon>Arundinoideae</taxon>
        <taxon>Arundineae</taxon>
        <taxon>Arundo</taxon>
    </lineage>
</organism>
<reference evidence="1" key="2">
    <citation type="journal article" date="2015" name="Data Brief">
        <title>Shoot transcriptome of the giant reed, Arundo donax.</title>
        <authorList>
            <person name="Barrero R.A."/>
            <person name="Guerrero F.D."/>
            <person name="Moolhuijzen P."/>
            <person name="Goolsby J.A."/>
            <person name="Tidwell J."/>
            <person name="Bellgard S.E."/>
            <person name="Bellgard M.I."/>
        </authorList>
    </citation>
    <scope>NUCLEOTIDE SEQUENCE</scope>
    <source>
        <tissue evidence="1">Shoot tissue taken approximately 20 cm above the soil surface</tissue>
    </source>
</reference>
<accession>A0A0A9FJW4</accession>
<evidence type="ECO:0000313" key="1">
    <source>
        <dbReference type="EMBL" id="JAE08563.1"/>
    </source>
</evidence>
<dbReference type="EMBL" id="GBRH01189333">
    <property type="protein sequence ID" value="JAE08563.1"/>
    <property type="molecule type" value="Transcribed_RNA"/>
</dbReference>
<proteinExistence type="predicted"/>
<protein>
    <submittedName>
        <fullName evidence="1">Uncharacterized protein</fullName>
    </submittedName>
</protein>
<dbReference type="AlphaFoldDB" id="A0A0A9FJW4"/>
<name>A0A0A9FJW4_ARUDO</name>
<reference evidence="1" key="1">
    <citation type="submission" date="2014-09" db="EMBL/GenBank/DDBJ databases">
        <authorList>
            <person name="Magalhaes I.L.F."/>
            <person name="Oliveira U."/>
            <person name="Santos F.R."/>
            <person name="Vidigal T.H.D.A."/>
            <person name="Brescovit A.D."/>
            <person name="Santos A.J."/>
        </authorList>
    </citation>
    <scope>NUCLEOTIDE SEQUENCE</scope>
    <source>
        <tissue evidence="1">Shoot tissue taken approximately 20 cm above the soil surface</tissue>
    </source>
</reference>
<sequence>MMALSWQKLVCCQASARAIYQGHSTQSESKKHMMKYD</sequence>